<dbReference type="Pfam" id="PF12265">
    <property type="entry name" value="CAF1C_H4-bd"/>
    <property type="match status" value="1"/>
</dbReference>
<dbReference type="InterPro" id="IPR050459">
    <property type="entry name" value="WD_repeat_RBAP46/RBAP48/MSI1"/>
</dbReference>
<gene>
    <name evidence="5" type="primary">MSI1_3</name>
    <name evidence="5" type="ORF">CASFOL_019823</name>
</gene>
<comment type="similarity">
    <text evidence="1">Belongs to the WD repeat RBAP46/RBAP48/MSI1 family.</text>
</comment>
<proteinExistence type="inferred from homology"/>
<evidence type="ECO:0000313" key="6">
    <source>
        <dbReference type="Proteomes" id="UP001632038"/>
    </source>
</evidence>
<reference evidence="6" key="1">
    <citation type="journal article" date="2024" name="IScience">
        <title>Strigolactones Initiate the Formation of Haustorium-like Structures in Castilleja.</title>
        <authorList>
            <person name="Buerger M."/>
            <person name="Peterson D."/>
            <person name="Chory J."/>
        </authorList>
    </citation>
    <scope>NUCLEOTIDE SEQUENCE [LARGE SCALE GENOMIC DNA]</scope>
</reference>
<evidence type="ECO:0000313" key="5">
    <source>
        <dbReference type="EMBL" id="KAL3635276.1"/>
    </source>
</evidence>
<evidence type="ECO:0000259" key="4">
    <source>
        <dbReference type="Pfam" id="PF12265"/>
    </source>
</evidence>
<evidence type="ECO:0000256" key="1">
    <source>
        <dbReference type="ARBA" id="ARBA00009341"/>
    </source>
</evidence>
<keyword evidence="3" id="KW-0677">Repeat</keyword>
<dbReference type="Gene3D" id="2.130.10.10">
    <property type="entry name" value="YVTN repeat-like/Quinoprotein amine dehydrogenase"/>
    <property type="match status" value="1"/>
</dbReference>
<sequence length="172" mass="19907">MEKDEDQNEMKGETEEFLDYQPRDPVEWEIPIMYDMVLPLKLEWPSLTVEWLPDRKEPPGKDYSVQKMILGTDAEENGPNYLMLVQVQQPLDDDKFESDKQKVQIIQQINHEGKVNRARYMPQNQCIIATKTISAEVYVFDYSKHPAKAPIDGKCNPDLRLRGHNVKGSGLS</sequence>
<keyword evidence="6" id="KW-1185">Reference proteome</keyword>
<protein>
    <submittedName>
        <fullName evidence="5">Chromatin assembly complex, subunit 3</fullName>
    </submittedName>
</protein>
<keyword evidence="2" id="KW-0853">WD repeat</keyword>
<dbReference type="AlphaFoldDB" id="A0ABD3D2M9"/>
<dbReference type="InterPro" id="IPR022052">
    <property type="entry name" value="Histone-bd_RBBP4-like_N"/>
</dbReference>
<evidence type="ECO:0000256" key="2">
    <source>
        <dbReference type="ARBA" id="ARBA00022574"/>
    </source>
</evidence>
<evidence type="ECO:0000256" key="3">
    <source>
        <dbReference type="ARBA" id="ARBA00022737"/>
    </source>
</evidence>
<dbReference type="InterPro" id="IPR015943">
    <property type="entry name" value="WD40/YVTN_repeat-like_dom_sf"/>
</dbReference>
<comment type="caution">
    <text evidence="5">The sequence shown here is derived from an EMBL/GenBank/DDBJ whole genome shotgun (WGS) entry which is preliminary data.</text>
</comment>
<accession>A0ABD3D2M9</accession>
<name>A0ABD3D2M9_9LAMI</name>
<dbReference type="Proteomes" id="UP001632038">
    <property type="component" value="Unassembled WGS sequence"/>
</dbReference>
<feature type="domain" description="Histone-binding protein RBBP4-like N-terminal" evidence="4">
    <location>
        <begin position="30"/>
        <end position="90"/>
    </location>
</feature>
<organism evidence="5 6">
    <name type="scientific">Castilleja foliolosa</name>
    <dbReference type="NCBI Taxonomy" id="1961234"/>
    <lineage>
        <taxon>Eukaryota</taxon>
        <taxon>Viridiplantae</taxon>
        <taxon>Streptophyta</taxon>
        <taxon>Embryophyta</taxon>
        <taxon>Tracheophyta</taxon>
        <taxon>Spermatophyta</taxon>
        <taxon>Magnoliopsida</taxon>
        <taxon>eudicotyledons</taxon>
        <taxon>Gunneridae</taxon>
        <taxon>Pentapetalae</taxon>
        <taxon>asterids</taxon>
        <taxon>lamiids</taxon>
        <taxon>Lamiales</taxon>
        <taxon>Orobanchaceae</taxon>
        <taxon>Pedicularideae</taxon>
        <taxon>Castillejinae</taxon>
        <taxon>Castilleja</taxon>
    </lineage>
</organism>
<dbReference type="PANTHER" id="PTHR22850">
    <property type="entry name" value="WD40 REPEAT FAMILY"/>
    <property type="match status" value="1"/>
</dbReference>
<dbReference type="EMBL" id="JAVIJP010000027">
    <property type="protein sequence ID" value="KAL3635276.1"/>
    <property type="molecule type" value="Genomic_DNA"/>
</dbReference>